<dbReference type="InterPro" id="IPR036599">
    <property type="entry name" value="DNA_ligase_N_sf"/>
</dbReference>
<keyword evidence="3" id="KW-0378">Hydrolase</keyword>
<dbReference type="InterPro" id="IPR008928">
    <property type="entry name" value="6-hairpin_glycosidase_sf"/>
</dbReference>
<dbReference type="PANTHER" id="PTHR23403:SF1">
    <property type="entry name" value="TREHALASE"/>
    <property type="match status" value="1"/>
</dbReference>
<dbReference type="InterPro" id="IPR001661">
    <property type="entry name" value="Glyco_hydro_37"/>
</dbReference>
<dbReference type="SUPFAM" id="SSF117018">
    <property type="entry name" value="ATP-dependent DNA ligase DNA-binding domain"/>
    <property type="match status" value="1"/>
</dbReference>
<dbReference type="GO" id="GO:0005993">
    <property type="term" value="P:trehalose catabolic process"/>
    <property type="evidence" value="ECO:0007669"/>
    <property type="project" value="TreeGrafter"/>
</dbReference>
<dbReference type="OrthoDB" id="3542292at2759"/>
<evidence type="ECO:0000313" key="4">
    <source>
        <dbReference type="EMBL" id="KAF5189498.1"/>
    </source>
</evidence>
<keyword evidence="5" id="KW-1185">Reference proteome</keyword>
<protein>
    <recommendedName>
        <fullName evidence="3">Trehalase</fullName>
        <ecNumber evidence="3">3.2.1.28</ecNumber>
    </recommendedName>
    <alternativeName>
        <fullName evidence="3">Alpha-trehalose glucohydrolase</fullName>
    </alternativeName>
</protein>
<dbReference type="Pfam" id="PF01204">
    <property type="entry name" value="Trehalase"/>
    <property type="match status" value="1"/>
</dbReference>
<evidence type="ECO:0000256" key="2">
    <source>
        <dbReference type="ARBA" id="ARBA00022598"/>
    </source>
</evidence>
<dbReference type="EMBL" id="JABWDY010025408">
    <property type="protein sequence ID" value="KAF5189498.1"/>
    <property type="molecule type" value="Genomic_DNA"/>
</dbReference>
<dbReference type="Proteomes" id="UP000554482">
    <property type="component" value="Unassembled WGS sequence"/>
</dbReference>
<proteinExistence type="inferred from homology"/>
<dbReference type="GO" id="GO:0004555">
    <property type="term" value="F:alpha,alpha-trehalase activity"/>
    <property type="evidence" value="ECO:0007669"/>
    <property type="project" value="UniProtKB-EC"/>
</dbReference>
<dbReference type="GO" id="GO:0006281">
    <property type="term" value="P:DNA repair"/>
    <property type="evidence" value="ECO:0007669"/>
    <property type="project" value="InterPro"/>
</dbReference>
<comment type="similarity">
    <text evidence="1 3">Belongs to the glycosyl hydrolase 37 family.</text>
</comment>
<dbReference type="PRINTS" id="PR00744">
    <property type="entry name" value="GLHYDRLASE37"/>
</dbReference>
<dbReference type="InterPro" id="IPR012341">
    <property type="entry name" value="6hp_glycosidase-like_sf"/>
</dbReference>
<reference evidence="4 5" key="1">
    <citation type="submission" date="2020-06" db="EMBL/GenBank/DDBJ databases">
        <title>Transcriptomic and genomic resources for Thalictrum thalictroides and T. hernandezii: Facilitating candidate gene discovery in an emerging model plant lineage.</title>
        <authorList>
            <person name="Arias T."/>
            <person name="Riano-Pachon D.M."/>
            <person name="Di Stilio V.S."/>
        </authorList>
    </citation>
    <scope>NUCLEOTIDE SEQUENCE [LARGE SCALE GENOMIC DNA]</scope>
    <source>
        <strain evidence="5">cv. WT478/WT964</strain>
        <tissue evidence="4">Leaves</tissue>
    </source>
</reference>
<dbReference type="EC" id="3.2.1.28" evidence="3"/>
<name>A0A7J6VY38_THATH</name>
<organism evidence="4 5">
    <name type="scientific">Thalictrum thalictroides</name>
    <name type="common">Rue-anemone</name>
    <name type="synonym">Anemone thalictroides</name>
    <dbReference type="NCBI Taxonomy" id="46969"/>
    <lineage>
        <taxon>Eukaryota</taxon>
        <taxon>Viridiplantae</taxon>
        <taxon>Streptophyta</taxon>
        <taxon>Embryophyta</taxon>
        <taxon>Tracheophyta</taxon>
        <taxon>Spermatophyta</taxon>
        <taxon>Magnoliopsida</taxon>
        <taxon>Ranunculales</taxon>
        <taxon>Ranunculaceae</taxon>
        <taxon>Thalictroideae</taxon>
        <taxon>Thalictrum</taxon>
    </lineage>
</organism>
<evidence type="ECO:0000256" key="1">
    <source>
        <dbReference type="ARBA" id="ARBA00005615"/>
    </source>
</evidence>
<evidence type="ECO:0000256" key="3">
    <source>
        <dbReference type="RuleBase" id="RU361180"/>
    </source>
</evidence>
<evidence type="ECO:0000313" key="5">
    <source>
        <dbReference type="Proteomes" id="UP000554482"/>
    </source>
</evidence>
<dbReference type="PANTHER" id="PTHR23403">
    <property type="entry name" value="TREHALASE"/>
    <property type="match status" value="1"/>
</dbReference>
<dbReference type="GO" id="GO:0003910">
    <property type="term" value="F:DNA ligase (ATP) activity"/>
    <property type="evidence" value="ECO:0007669"/>
    <property type="project" value="InterPro"/>
</dbReference>
<dbReference type="GO" id="GO:0003677">
    <property type="term" value="F:DNA binding"/>
    <property type="evidence" value="ECO:0007669"/>
    <property type="project" value="InterPro"/>
</dbReference>
<accession>A0A7J6VY38</accession>
<comment type="catalytic activity">
    <reaction evidence="3">
        <text>alpha,alpha-trehalose + H2O = alpha-D-glucose + beta-D-glucose</text>
        <dbReference type="Rhea" id="RHEA:32675"/>
        <dbReference type="ChEBI" id="CHEBI:15377"/>
        <dbReference type="ChEBI" id="CHEBI:15903"/>
        <dbReference type="ChEBI" id="CHEBI:16551"/>
        <dbReference type="ChEBI" id="CHEBI:17925"/>
        <dbReference type="EC" id="3.2.1.28"/>
    </reaction>
</comment>
<dbReference type="SUPFAM" id="SSF48208">
    <property type="entry name" value="Six-hairpin glycosidases"/>
    <property type="match status" value="1"/>
</dbReference>
<dbReference type="AlphaFoldDB" id="A0A7J6VY38"/>
<comment type="caution">
    <text evidence="4">The sequence shown here is derived from an EMBL/GenBank/DDBJ whole genome shotgun (WGS) entry which is preliminary data.</text>
</comment>
<gene>
    <name evidence="4" type="ORF">FRX31_020914</name>
</gene>
<keyword evidence="2" id="KW-0436">Ligase</keyword>
<sequence length="220" mass="24869">MGAPLHGINAFLTTNQLKKLGDLGLVAKASRSSQIVMFKPPPLIVMFVDNGLLSGNFDSTSLKFFSNALAAITNRERPSFFTKSRNRKLRFGYCSKRQTNSQDKETASKLLNVYEKQHLYQELASTAESGWHLTARWMSTTSIVPVDLNAYILKMELDIAFLTKTVGDNCIAKQFLKASEGKATQIENLLILKTDWKLYDPLFWNISMFKGEQFVAKTKR</sequence>
<dbReference type="Gene3D" id="1.50.10.10">
    <property type="match status" value="1"/>
</dbReference>
<keyword evidence="3" id="KW-0326">Glycosidase</keyword>
<dbReference type="GO" id="GO:0006310">
    <property type="term" value="P:DNA recombination"/>
    <property type="evidence" value="ECO:0007669"/>
    <property type="project" value="InterPro"/>
</dbReference>